<accession>A0A0A9DPB8</accession>
<proteinExistence type="predicted"/>
<dbReference type="EMBL" id="GBRH01209357">
    <property type="protein sequence ID" value="JAD88538.1"/>
    <property type="molecule type" value="Transcribed_RNA"/>
</dbReference>
<evidence type="ECO:0000313" key="1">
    <source>
        <dbReference type="EMBL" id="JAD88538.1"/>
    </source>
</evidence>
<name>A0A0A9DPB8_ARUDO</name>
<reference evidence="1" key="1">
    <citation type="submission" date="2014-09" db="EMBL/GenBank/DDBJ databases">
        <authorList>
            <person name="Magalhaes I.L.F."/>
            <person name="Oliveira U."/>
            <person name="Santos F.R."/>
            <person name="Vidigal T.H.D.A."/>
            <person name="Brescovit A.D."/>
            <person name="Santos A.J."/>
        </authorList>
    </citation>
    <scope>NUCLEOTIDE SEQUENCE</scope>
    <source>
        <tissue evidence="1">Shoot tissue taken approximately 20 cm above the soil surface</tissue>
    </source>
</reference>
<sequence length="55" mass="6340">MEALAVYAFQLGVPYYCCHTFEVFRWSCGQIYDLQGIIIHVSSFLVLMCQQNGFV</sequence>
<reference evidence="1" key="2">
    <citation type="journal article" date="2015" name="Data Brief">
        <title>Shoot transcriptome of the giant reed, Arundo donax.</title>
        <authorList>
            <person name="Barrero R.A."/>
            <person name="Guerrero F.D."/>
            <person name="Moolhuijzen P."/>
            <person name="Goolsby J.A."/>
            <person name="Tidwell J."/>
            <person name="Bellgard S.E."/>
            <person name="Bellgard M.I."/>
        </authorList>
    </citation>
    <scope>NUCLEOTIDE SEQUENCE</scope>
    <source>
        <tissue evidence="1">Shoot tissue taken approximately 20 cm above the soil surface</tissue>
    </source>
</reference>
<dbReference type="AlphaFoldDB" id="A0A0A9DPB8"/>
<protein>
    <submittedName>
        <fullName evidence="1">Uncharacterized protein</fullName>
    </submittedName>
</protein>
<organism evidence="1">
    <name type="scientific">Arundo donax</name>
    <name type="common">Giant reed</name>
    <name type="synonym">Donax arundinaceus</name>
    <dbReference type="NCBI Taxonomy" id="35708"/>
    <lineage>
        <taxon>Eukaryota</taxon>
        <taxon>Viridiplantae</taxon>
        <taxon>Streptophyta</taxon>
        <taxon>Embryophyta</taxon>
        <taxon>Tracheophyta</taxon>
        <taxon>Spermatophyta</taxon>
        <taxon>Magnoliopsida</taxon>
        <taxon>Liliopsida</taxon>
        <taxon>Poales</taxon>
        <taxon>Poaceae</taxon>
        <taxon>PACMAD clade</taxon>
        <taxon>Arundinoideae</taxon>
        <taxon>Arundineae</taxon>
        <taxon>Arundo</taxon>
    </lineage>
</organism>